<dbReference type="Pfam" id="PF00975">
    <property type="entry name" value="Thioesterase"/>
    <property type="match status" value="1"/>
</dbReference>
<accession>A0A1A8ZH33</accession>
<proteinExistence type="inferred from homology"/>
<evidence type="ECO:0000313" key="4">
    <source>
        <dbReference type="Proteomes" id="UP000198765"/>
    </source>
</evidence>
<dbReference type="InterPro" id="IPR001031">
    <property type="entry name" value="Thioesterase"/>
</dbReference>
<dbReference type="AlphaFoldDB" id="A0A1A8ZH33"/>
<evidence type="ECO:0000259" key="2">
    <source>
        <dbReference type="Pfam" id="PF00975"/>
    </source>
</evidence>
<dbReference type="EMBL" id="LT594324">
    <property type="protein sequence ID" value="SBT43344.1"/>
    <property type="molecule type" value="Genomic_DNA"/>
</dbReference>
<reference evidence="3 4" key="1">
    <citation type="submission" date="2016-06" db="EMBL/GenBank/DDBJ databases">
        <authorList>
            <person name="Kjaerup R.B."/>
            <person name="Dalgaard T.S."/>
            <person name="Juul-Madsen H.R."/>
        </authorList>
    </citation>
    <scope>NUCLEOTIDE SEQUENCE [LARGE SCALE GENOMIC DNA]</scope>
    <source>
        <strain evidence="3 4">DSM 45248</strain>
    </source>
</reference>
<dbReference type="GO" id="GO:0008610">
    <property type="term" value="P:lipid biosynthetic process"/>
    <property type="evidence" value="ECO:0007669"/>
    <property type="project" value="TreeGrafter"/>
</dbReference>
<evidence type="ECO:0000256" key="1">
    <source>
        <dbReference type="ARBA" id="ARBA00007169"/>
    </source>
</evidence>
<gene>
    <name evidence="3" type="ORF">GA0070621_1761</name>
</gene>
<dbReference type="SUPFAM" id="SSF53474">
    <property type="entry name" value="alpha/beta-Hydrolases"/>
    <property type="match status" value="1"/>
</dbReference>
<dbReference type="PATRIC" id="fig|299146.4.peg.1824"/>
<protein>
    <submittedName>
        <fullName evidence="3">Surfactin synthase thioesterase subunit</fullName>
    </submittedName>
</protein>
<dbReference type="InterPro" id="IPR012223">
    <property type="entry name" value="TEII"/>
</dbReference>
<dbReference type="PANTHER" id="PTHR11487:SF0">
    <property type="entry name" value="S-ACYL FATTY ACID SYNTHASE THIOESTERASE, MEDIUM CHAIN"/>
    <property type="match status" value="1"/>
</dbReference>
<dbReference type="PANTHER" id="PTHR11487">
    <property type="entry name" value="THIOESTERASE"/>
    <property type="match status" value="1"/>
</dbReference>
<comment type="similarity">
    <text evidence="1">Belongs to the thioesterase family.</text>
</comment>
<keyword evidence="4" id="KW-1185">Reference proteome</keyword>
<dbReference type="RefSeq" id="WP_091193142.1">
    <property type="nucleotide sequence ID" value="NZ_LT594324.1"/>
</dbReference>
<sequence length="271" mass="28650">MSAFLRPRPVPDPDLRLVVFHHAGGSGSAYFPVSQGVPAEWDLLLPDLPGRGRRHREEPLRDIPAIVARLVEDLLDWADAPLALFGHSLGAVVAAETARALGALGVEPVWVGVSGRPAVAYRGPKASLPYDVSDDEMMRHLFALGGMPDRIHEVPEFRAQLLRLVRADLGALAAYAPTPDRPPLAVPLTAFGGTDDDWAPPAAIAAWAGETTGPFRRILFPGGHFHFLGAAFGSFTAALVAEIRATLRSTPRPTPGVVAAGAASPGLRSAP</sequence>
<feature type="domain" description="Thioesterase" evidence="2">
    <location>
        <begin position="16"/>
        <end position="229"/>
    </location>
</feature>
<dbReference type="InterPro" id="IPR029058">
    <property type="entry name" value="AB_hydrolase_fold"/>
</dbReference>
<evidence type="ECO:0000313" key="3">
    <source>
        <dbReference type="EMBL" id="SBT43344.1"/>
    </source>
</evidence>
<dbReference type="Proteomes" id="UP000198765">
    <property type="component" value="Chromosome I"/>
</dbReference>
<dbReference type="OrthoDB" id="8480037at2"/>
<dbReference type="Gene3D" id="3.40.50.1820">
    <property type="entry name" value="alpha/beta hydrolase"/>
    <property type="match status" value="1"/>
</dbReference>
<name>A0A1A8ZH33_9ACTN</name>
<organism evidence="3 4">
    <name type="scientific">Micromonospora narathiwatensis</name>
    <dbReference type="NCBI Taxonomy" id="299146"/>
    <lineage>
        <taxon>Bacteria</taxon>
        <taxon>Bacillati</taxon>
        <taxon>Actinomycetota</taxon>
        <taxon>Actinomycetes</taxon>
        <taxon>Micromonosporales</taxon>
        <taxon>Micromonosporaceae</taxon>
        <taxon>Micromonospora</taxon>
    </lineage>
</organism>